<evidence type="ECO:0000313" key="2">
    <source>
        <dbReference type="Proteomes" id="UP001153050"/>
    </source>
</evidence>
<proteinExistence type="predicted"/>
<organism evidence="1 2">
    <name type="scientific">Mesorhizobium escarrei</name>
    <dbReference type="NCBI Taxonomy" id="666018"/>
    <lineage>
        <taxon>Bacteria</taxon>
        <taxon>Pseudomonadati</taxon>
        <taxon>Pseudomonadota</taxon>
        <taxon>Alphaproteobacteria</taxon>
        <taxon>Hyphomicrobiales</taxon>
        <taxon>Phyllobacteriaceae</taxon>
        <taxon>Mesorhizobium</taxon>
    </lineage>
</organism>
<protein>
    <submittedName>
        <fullName evidence="1">Uncharacterized protein</fullName>
    </submittedName>
</protein>
<dbReference type="Proteomes" id="UP001153050">
    <property type="component" value="Unassembled WGS sequence"/>
</dbReference>
<evidence type="ECO:0000313" key="1">
    <source>
        <dbReference type="EMBL" id="CAH2404610.1"/>
    </source>
</evidence>
<reference evidence="1 2" key="1">
    <citation type="submission" date="2022-03" db="EMBL/GenBank/DDBJ databases">
        <authorList>
            <person name="Brunel B."/>
        </authorList>
    </citation>
    <scope>NUCLEOTIDE SEQUENCE [LARGE SCALE GENOMIC DNA]</scope>
    <source>
        <strain evidence="1">STM5069sample</strain>
    </source>
</reference>
<accession>A0ABN8K2W5</accession>
<dbReference type="EMBL" id="CAKXZT010000139">
    <property type="protein sequence ID" value="CAH2404610.1"/>
    <property type="molecule type" value="Genomic_DNA"/>
</dbReference>
<name>A0ABN8K2W5_9HYPH</name>
<comment type="caution">
    <text evidence="1">The sequence shown here is derived from an EMBL/GenBank/DDBJ whole genome shotgun (WGS) entry which is preliminary data.</text>
</comment>
<keyword evidence="2" id="KW-1185">Reference proteome</keyword>
<sequence length="99" mass="10678">MVSWRCDFGMCGGFAGFPRWLRPAPRFRGRSGEITAISEAQCTPSGMHPAVGSAMERLPTRQGATADLDVPNLLASDLAGVGNSSEFQDLIFRNQRSCS</sequence>
<gene>
    <name evidence="1" type="ORF">MES5069_430024</name>
</gene>